<feature type="chain" id="PRO_5038601490" description="Lipoprotein" evidence="2">
    <location>
        <begin position="24"/>
        <end position="163"/>
    </location>
</feature>
<sequence>MRRALTMATVMSLAVLTACSAQDEDASSSETSAEQGMEGTTASEDAAAEREVADDPVCQGFLAGQGTPLDERATTQLEVVSAGDDLDSVSFSELTLLSGRLSTLAEQGGDHAALVERVNAPLEQVNDAVVEAGTRTEDVIDIPDVDTEDAQAALEELVGACTA</sequence>
<feature type="signal peptide" evidence="2">
    <location>
        <begin position="1"/>
        <end position="23"/>
    </location>
</feature>
<evidence type="ECO:0008006" key="5">
    <source>
        <dbReference type="Google" id="ProtNLM"/>
    </source>
</evidence>
<dbReference type="STRING" id="1758689.SGUI_1692"/>
<dbReference type="AlphaFoldDB" id="A0A1B1NCD2"/>
<proteinExistence type="predicted"/>
<keyword evidence="2" id="KW-0732">Signal</keyword>
<evidence type="ECO:0000256" key="2">
    <source>
        <dbReference type="SAM" id="SignalP"/>
    </source>
</evidence>
<evidence type="ECO:0000313" key="4">
    <source>
        <dbReference type="Proteomes" id="UP000092482"/>
    </source>
</evidence>
<organism evidence="3 4">
    <name type="scientific">Serinicoccus hydrothermalis</name>
    <dbReference type="NCBI Taxonomy" id="1758689"/>
    <lineage>
        <taxon>Bacteria</taxon>
        <taxon>Bacillati</taxon>
        <taxon>Actinomycetota</taxon>
        <taxon>Actinomycetes</taxon>
        <taxon>Micrococcales</taxon>
        <taxon>Ornithinimicrobiaceae</taxon>
        <taxon>Serinicoccus</taxon>
    </lineage>
</organism>
<dbReference type="RefSeq" id="WP_066638809.1">
    <property type="nucleotide sequence ID" value="NZ_CP014989.1"/>
</dbReference>
<feature type="region of interest" description="Disordered" evidence="1">
    <location>
        <begin position="21"/>
        <end position="53"/>
    </location>
</feature>
<keyword evidence="4" id="KW-1185">Reference proteome</keyword>
<evidence type="ECO:0000256" key="1">
    <source>
        <dbReference type="SAM" id="MobiDB-lite"/>
    </source>
</evidence>
<reference evidence="3 4" key="1">
    <citation type="submission" date="2016-03" db="EMBL/GenBank/DDBJ databases">
        <title>Shallow-sea hydrothermal system.</title>
        <authorList>
            <person name="Tang K."/>
        </authorList>
    </citation>
    <scope>NUCLEOTIDE SEQUENCE [LARGE SCALE GENOMIC DNA]</scope>
    <source>
        <strain evidence="3 4">JLT9</strain>
    </source>
</reference>
<evidence type="ECO:0000313" key="3">
    <source>
        <dbReference type="EMBL" id="ANS79088.1"/>
    </source>
</evidence>
<dbReference type="KEGG" id="serj:SGUI_1692"/>
<name>A0A1B1NCD2_9MICO</name>
<gene>
    <name evidence="3" type="ORF">SGUI_1692</name>
</gene>
<dbReference type="OrthoDB" id="4869564at2"/>
<dbReference type="PROSITE" id="PS51257">
    <property type="entry name" value="PROKAR_LIPOPROTEIN"/>
    <property type="match status" value="1"/>
</dbReference>
<dbReference type="Proteomes" id="UP000092482">
    <property type="component" value="Chromosome"/>
</dbReference>
<protein>
    <recommendedName>
        <fullName evidence="5">Lipoprotein</fullName>
    </recommendedName>
</protein>
<accession>A0A1B1NCD2</accession>
<dbReference type="EMBL" id="CP014989">
    <property type="protein sequence ID" value="ANS79088.1"/>
    <property type="molecule type" value="Genomic_DNA"/>
</dbReference>